<evidence type="ECO:0000313" key="2">
    <source>
        <dbReference type="Proteomes" id="UP001596152"/>
    </source>
</evidence>
<proteinExistence type="predicted"/>
<evidence type="ECO:0000313" key="1">
    <source>
        <dbReference type="EMBL" id="MFC5343837.1"/>
    </source>
</evidence>
<keyword evidence="2" id="KW-1185">Reference proteome</keyword>
<name>A0ABW0FR19_9CAUL</name>
<dbReference type="RefSeq" id="WP_374036053.1">
    <property type="nucleotide sequence ID" value="NZ_CP169082.1"/>
</dbReference>
<accession>A0ABW0FR19</accession>
<dbReference type="Gene3D" id="3.30.2370.10">
    <property type="entry name" value="putative pyruvate dehydrogenase"/>
    <property type="match status" value="1"/>
</dbReference>
<dbReference type="EMBL" id="JBHSLF010000014">
    <property type="protein sequence ID" value="MFC5343837.1"/>
    <property type="molecule type" value="Genomic_DNA"/>
</dbReference>
<dbReference type="InterPro" id="IPR031796">
    <property type="entry name" value="DUF5076"/>
</dbReference>
<dbReference type="Pfam" id="PF16826">
    <property type="entry name" value="DUF5076"/>
    <property type="match status" value="1"/>
</dbReference>
<dbReference type="Proteomes" id="UP001596152">
    <property type="component" value="Unassembled WGS sequence"/>
</dbReference>
<protein>
    <submittedName>
        <fullName evidence="1">DUF5076 domain-containing protein</fullName>
    </submittedName>
</protein>
<comment type="caution">
    <text evidence="1">The sequence shown here is derived from an EMBL/GenBank/DDBJ whole genome shotgun (WGS) entry which is preliminary data.</text>
</comment>
<gene>
    <name evidence="1" type="ORF">ACFPIE_07935</name>
</gene>
<reference evidence="2" key="1">
    <citation type="journal article" date="2019" name="Int. J. Syst. Evol. Microbiol.">
        <title>The Global Catalogue of Microorganisms (GCM) 10K type strain sequencing project: providing services to taxonomists for standard genome sequencing and annotation.</title>
        <authorList>
            <consortium name="The Broad Institute Genomics Platform"/>
            <consortium name="The Broad Institute Genome Sequencing Center for Infectious Disease"/>
            <person name="Wu L."/>
            <person name="Ma J."/>
        </authorList>
    </citation>
    <scope>NUCLEOTIDE SEQUENCE [LARGE SCALE GENOMIC DNA]</scope>
    <source>
        <strain evidence="2">JCM 12125</strain>
    </source>
</reference>
<organism evidence="1 2">
    <name type="scientific">Brevundimonas staleyi</name>
    <dbReference type="NCBI Taxonomy" id="74326"/>
    <lineage>
        <taxon>Bacteria</taxon>
        <taxon>Pseudomonadati</taxon>
        <taxon>Pseudomonadota</taxon>
        <taxon>Alphaproteobacteria</taxon>
        <taxon>Caulobacterales</taxon>
        <taxon>Caulobacteraceae</taxon>
        <taxon>Brevundimonas</taxon>
    </lineage>
</organism>
<sequence length="99" mass="10576">MTHPYALPEPDEVGAVTDGSAVELTRVWIGPQGPAIICRPAFDDPSTMGEMLAELCWHFAYAYEKNGGFTQEEAKALLKEGWARGHANGEAAAAAKASK</sequence>